<keyword evidence="7 11" id="KW-1133">Transmembrane helix</keyword>
<feature type="transmembrane region" description="Helical" evidence="11">
    <location>
        <begin position="66"/>
        <end position="86"/>
    </location>
</feature>
<evidence type="ECO:0000256" key="9">
    <source>
        <dbReference type="PROSITE-ProRule" id="PRU00289"/>
    </source>
</evidence>
<dbReference type="NCBIfam" id="TIGR03924">
    <property type="entry name" value="T7SS_EccC_a"/>
    <property type="match status" value="1"/>
</dbReference>
<keyword evidence="14" id="KW-1185">Reference proteome</keyword>
<evidence type="ECO:0000256" key="8">
    <source>
        <dbReference type="ARBA" id="ARBA00023136"/>
    </source>
</evidence>
<dbReference type="Gene3D" id="3.40.50.300">
    <property type="entry name" value="P-loop containing nucleotide triphosphate hydrolases"/>
    <property type="match status" value="4"/>
</dbReference>
<feature type="domain" description="FtsK" evidence="12">
    <location>
        <begin position="1083"/>
        <end position="1249"/>
    </location>
</feature>
<organism evidence="13 14">
    <name type="scientific">Solirubrobacter deserti</name>
    <dbReference type="NCBI Taxonomy" id="2282478"/>
    <lineage>
        <taxon>Bacteria</taxon>
        <taxon>Bacillati</taxon>
        <taxon>Actinomycetota</taxon>
        <taxon>Thermoleophilia</taxon>
        <taxon>Solirubrobacterales</taxon>
        <taxon>Solirubrobacteraceae</taxon>
        <taxon>Solirubrobacter</taxon>
    </lineage>
</organism>
<feature type="region of interest" description="Disordered" evidence="10">
    <location>
        <begin position="1"/>
        <end position="33"/>
    </location>
</feature>
<dbReference type="RefSeq" id="WP_202957299.1">
    <property type="nucleotide sequence ID" value="NZ_JAPCID010000010.1"/>
</dbReference>
<dbReference type="PANTHER" id="PTHR22683:SF1">
    <property type="entry name" value="TYPE VII SECRETION SYSTEM PROTEIN ESSC"/>
    <property type="match status" value="1"/>
</dbReference>
<evidence type="ECO:0000256" key="4">
    <source>
        <dbReference type="ARBA" id="ARBA00022737"/>
    </source>
</evidence>
<dbReference type="Pfam" id="PF01580">
    <property type="entry name" value="FtsK_SpoIIIE"/>
    <property type="match status" value="2"/>
</dbReference>
<dbReference type="NCBIfam" id="TIGR03925">
    <property type="entry name" value="T7SS_EccC_b"/>
    <property type="match status" value="1"/>
</dbReference>
<feature type="binding site" evidence="9">
    <location>
        <begin position="1101"/>
        <end position="1108"/>
    </location>
    <ligand>
        <name>ATP</name>
        <dbReference type="ChEBI" id="CHEBI:30616"/>
    </ligand>
</feature>
<evidence type="ECO:0000256" key="3">
    <source>
        <dbReference type="ARBA" id="ARBA00022692"/>
    </source>
</evidence>
<dbReference type="SMART" id="SM00382">
    <property type="entry name" value="AAA"/>
    <property type="match status" value="3"/>
</dbReference>
<keyword evidence="4" id="KW-0677">Repeat</keyword>
<evidence type="ECO:0000256" key="6">
    <source>
        <dbReference type="ARBA" id="ARBA00022840"/>
    </source>
</evidence>
<dbReference type="PROSITE" id="PS50901">
    <property type="entry name" value="FTSK"/>
    <property type="match status" value="3"/>
</dbReference>
<dbReference type="InterPro" id="IPR002543">
    <property type="entry name" value="FtsK_dom"/>
</dbReference>
<dbReference type="EMBL" id="JAPCID010000010">
    <property type="protein sequence ID" value="MDA0137583.1"/>
    <property type="molecule type" value="Genomic_DNA"/>
</dbReference>
<dbReference type="InterPro" id="IPR003593">
    <property type="entry name" value="AAA+_ATPase"/>
</dbReference>
<dbReference type="InterPro" id="IPR023836">
    <property type="entry name" value="EccCa-like_Actinobacteria"/>
</dbReference>
<keyword evidence="3 11" id="KW-0812">Transmembrane</keyword>
<accession>A0ABT4RGC0</accession>
<evidence type="ECO:0000256" key="10">
    <source>
        <dbReference type="SAM" id="MobiDB-lite"/>
    </source>
</evidence>
<evidence type="ECO:0000256" key="2">
    <source>
        <dbReference type="ARBA" id="ARBA00022475"/>
    </source>
</evidence>
<name>A0ABT4RGC0_9ACTN</name>
<feature type="transmembrane region" description="Helical" evidence="11">
    <location>
        <begin position="39"/>
        <end position="60"/>
    </location>
</feature>
<keyword evidence="6 9" id="KW-0067">ATP-binding</keyword>
<evidence type="ECO:0000256" key="5">
    <source>
        <dbReference type="ARBA" id="ARBA00022741"/>
    </source>
</evidence>
<dbReference type="PANTHER" id="PTHR22683">
    <property type="entry name" value="SPORULATION PROTEIN RELATED"/>
    <property type="match status" value="1"/>
</dbReference>
<dbReference type="Proteomes" id="UP001147700">
    <property type="component" value="Unassembled WGS sequence"/>
</dbReference>
<dbReference type="InterPro" id="IPR027417">
    <property type="entry name" value="P-loop_NTPase"/>
</dbReference>
<keyword evidence="8 11" id="KW-0472">Membrane</keyword>
<feature type="binding site" evidence="9">
    <location>
        <begin position="827"/>
        <end position="834"/>
    </location>
    <ligand>
        <name>ATP</name>
        <dbReference type="ChEBI" id="CHEBI:30616"/>
    </ligand>
</feature>
<comment type="subcellular location">
    <subcellularLocation>
        <location evidence="1">Cell membrane</location>
        <topology evidence="1">Multi-pass membrane protein</topology>
    </subcellularLocation>
</comment>
<evidence type="ECO:0000313" key="13">
    <source>
        <dbReference type="EMBL" id="MDA0137583.1"/>
    </source>
</evidence>
<sequence length="1292" mass="140424">MTRPQTDTLHRPPRAYPPAVPSDKLRLAAPPTEPQPPQVGIISLLFPVVGGVGMLGFAIAYGSSTFLYIAGAMICLLLLFSIGMRWSQKRMVRKRAAADARRYADYLRQTDRELAVAGELQRGALARLYPEAKQLWTQLVKGRDVWERRPHDKDFLHVRIGEGTVELDKQVEFDLGMNVLAEYQKQSLHEAKRLIERRTKLRNEPVVVDLADCGVLAVTGERTRARAWARGLMVQLAAARAPHDLRLITYFEAEHATDWEWGKWLPHQRVDPGAGPSAGLTLTRTPAELEALLERELKPRADHLRRLSEADSHTRRNFELAAPELVVLVDGFTPDGEIAGGTSFKELLARARELKCVLVLLADARELEPSHIDARLTVPERGLGGWEVWGQDAPSIPEVRIDEVDLGIAEAIARTLAPLRLAEGDSDGERGLGASVRLVELLGADGVEAVPPAPPHRPREQALRAPIGRTKTGEVLWLDLKQAAEEGMGPHGVLVGATGSGKSELLRSLVAGLAATHDPEQLAFVLVDYKGGAAFAELSRLPHVAGMITNLSQDLSLVDRMRDALIGEQERRQTILREAGNVDDIVDYQQRRLSDPSLPPLPDLLVIVDEFAELLAARPEFIDLFVGIGRVGRSLGIHLLLSSQRLDEGRLRGLESHLRYRICLRTYSSVESKLVLGTPDAYLLPSVPGLGYLKVDTSHYEQFRAAYSSAPAPAEVDLSQPLPVRVFDTQAVDQDEPVVAPVATGASELKLLVDRLAAGRERVHQVWVDPLSEAEPLDAVLDAPPFWRGGNPGLKATVGRLDLPAEQRTEPYTLDLTGAGGHVAIVGAPRTGKSTALRTLAASLILRHAPNQVQLYAIDLGGGALAPLRHAPHVGGIAGKLDREAIPRVVAQLRGEIEDRELLFRDRGWEGMRDARAAADGVPDIVLLVDGWEVFKREFEGLDRQVEELAAAGLSFGVHVVVAANRWAEIRPALLDNLGARLELRLNDAIDSLVNRKAAEALPDVAGRALTPGGLHVQLALPRVDGEHSDEGIGDALTMIARQAAEHWDGKRADPIRLLPRVLHSVPAPDEHGIAIGIEERALEPVRVDLLEGDPHLLVFGDAETGKSSLLRTLAHGLPDDVRLTVVDVRRSLADLADAAHQYATNTLQAQEAANALQRELFPRLTTPDPDGPRHVVLFDDYDLSTGPTGGPLAPLLDLVAVGRDIGLHVVLTRRVGGSARGLYEPVFARLRELGSPGLIMSGDPSEGALLPGVKAAPQPPGRGLLVRRGERPLLVQTVFTPAGHLAKEGAR</sequence>
<keyword evidence="2" id="KW-1003">Cell membrane</keyword>
<feature type="binding site" evidence="9">
    <location>
        <begin position="496"/>
        <end position="503"/>
    </location>
    <ligand>
        <name>ATP</name>
        <dbReference type="ChEBI" id="CHEBI:30616"/>
    </ligand>
</feature>
<dbReference type="SUPFAM" id="SSF52540">
    <property type="entry name" value="P-loop containing nucleoside triphosphate hydrolases"/>
    <property type="match status" value="3"/>
</dbReference>
<keyword evidence="5 9" id="KW-0547">Nucleotide-binding</keyword>
<proteinExistence type="predicted"/>
<evidence type="ECO:0000313" key="14">
    <source>
        <dbReference type="Proteomes" id="UP001147700"/>
    </source>
</evidence>
<comment type="caution">
    <text evidence="13">The sequence shown here is derived from an EMBL/GenBank/DDBJ whole genome shotgun (WGS) entry which is preliminary data.</text>
</comment>
<dbReference type="InterPro" id="IPR050206">
    <property type="entry name" value="FtsK/SpoIIIE/SftA"/>
</dbReference>
<dbReference type="InterPro" id="IPR023837">
    <property type="entry name" value="EccCb-like_Actinobacteria"/>
</dbReference>
<protein>
    <submittedName>
        <fullName evidence="13">Type VII secretion protein EccCa</fullName>
    </submittedName>
</protein>
<evidence type="ECO:0000256" key="11">
    <source>
        <dbReference type="SAM" id="Phobius"/>
    </source>
</evidence>
<evidence type="ECO:0000256" key="7">
    <source>
        <dbReference type="ARBA" id="ARBA00022989"/>
    </source>
</evidence>
<evidence type="ECO:0000256" key="1">
    <source>
        <dbReference type="ARBA" id="ARBA00004651"/>
    </source>
</evidence>
<evidence type="ECO:0000259" key="12">
    <source>
        <dbReference type="PROSITE" id="PS50901"/>
    </source>
</evidence>
<gene>
    <name evidence="13" type="primary">eccCa</name>
    <name evidence="13" type="ORF">OJ962_08755</name>
</gene>
<feature type="domain" description="FtsK" evidence="12">
    <location>
        <begin position="472"/>
        <end position="673"/>
    </location>
</feature>
<feature type="domain" description="FtsK" evidence="12">
    <location>
        <begin position="809"/>
        <end position="993"/>
    </location>
</feature>
<reference evidence="13" key="1">
    <citation type="submission" date="2022-10" db="EMBL/GenBank/DDBJ databases">
        <title>The WGS of Solirubrobacter sp. CPCC 204708.</title>
        <authorList>
            <person name="Jiang Z."/>
        </authorList>
    </citation>
    <scope>NUCLEOTIDE SEQUENCE</scope>
    <source>
        <strain evidence="13">CPCC 204708</strain>
    </source>
</reference>